<keyword evidence="3" id="KW-1185">Reference proteome</keyword>
<dbReference type="Proteomes" id="UP000075903">
    <property type="component" value="Unassembled WGS sequence"/>
</dbReference>
<reference evidence="2" key="1">
    <citation type="submission" date="2020-05" db="UniProtKB">
        <authorList>
            <consortium name="EnsemblMetazoa"/>
        </authorList>
    </citation>
    <scope>IDENTIFICATION</scope>
    <source>
        <strain evidence="2">MAF</strain>
    </source>
</reference>
<dbReference type="AlphaFoldDB" id="A0A182VNW6"/>
<evidence type="ECO:0000313" key="3">
    <source>
        <dbReference type="Proteomes" id="UP000075903"/>
    </source>
</evidence>
<feature type="compositionally biased region" description="Acidic residues" evidence="1">
    <location>
        <begin position="184"/>
        <end position="199"/>
    </location>
</feature>
<proteinExistence type="predicted"/>
<dbReference type="EnsemblMetazoa" id="AMEM018166-RA">
    <property type="protein sequence ID" value="AMEM018166-PA"/>
    <property type="gene ID" value="AMEM018166"/>
</dbReference>
<evidence type="ECO:0000313" key="2">
    <source>
        <dbReference type="EnsemblMetazoa" id="AMEM018166-PA"/>
    </source>
</evidence>
<dbReference type="VEuPathDB" id="VectorBase:AMEM21_003023"/>
<accession>A0A182VNW6</accession>
<sequence>MEQLPEDPPLMRCLSRKRWTLGKFVTTRFYPVAVVVGPHTSIATQVMLHTGEVVGTPFACLRELLPPTDVNCNVANGKCVIVIHGRLKGMFGRVIGSFASRLIVRNCHGSAPVKARRCTNIETFLFTVNCANVLKQCDGSHAAIKTLARKLFPLPTPLPIIPEESESSDDEEEDDSEIVSSNTQDDEQEEQDDDNDDDCQVWLRKGGKGSEE</sequence>
<organism evidence="2 3">
    <name type="scientific">Anopheles merus</name>
    <name type="common">Mosquito</name>
    <dbReference type="NCBI Taxonomy" id="30066"/>
    <lineage>
        <taxon>Eukaryota</taxon>
        <taxon>Metazoa</taxon>
        <taxon>Ecdysozoa</taxon>
        <taxon>Arthropoda</taxon>
        <taxon>Hexapoda</taxon>
        <taxon>Insecta</taxon>
        <taxon>Pterygota</taxon>
        <taxon>Neoptera</taxon>
        <taxon>Endopterygota</taxon>
        <taxon>Diptera</taxon>
        <taxon>Nematocera</taxon>
        <taxon>Culicoidea</taxon>
        <taxon>Culicidae</taxon>
        <taxon>Anophelinae</taxon>
        <taxon>Anopheles</taxon>
    </lineage>
</organism>
<feature type="region of interest" description="Disordered" evidence="1">
    <location>
        <begin position="158"/>
        <end position="212"/>
    </location>
</feature>
<protein>
    <submittedName>
        <fullName evidence="2">Uncharacterized protein</fullName>
    </submittedName>
</protein>
<feature type="compositionally biased region" description="Acidic residues" evidence="1">
    <location>
        <begin position="163"/>
        <end position="177"/>
    </location>
</feature>
<dbReference type="VEuPathDB" id="VectorBase:AMEM018166"/>
<evidence type="ECO:0000256" key="1">
    <source>
        <dbReference type="SAM" id="MobiDB-lite"/>
    </source>
</evidence>
<name>A0A182VNW6_ANOME</name>